<comment type="function">
    <text evidence="7">May play a role in DNA repair. It seems to be involved in an RecBC-independent recombinational process of DNA repair. It may act with RecF and RecO.</text>
</comment>
<dbReference type="Gene3D" id="3.40.1360.10">
    <property type="match status" value="1"/>
</dbReference>
<evidence type="ECO:0000256" key="5">
    <source>
        <dbReference type="ARBA" id="ARBA00023172"/>
    </source>
</evidence>
<dbReference type="Gene3D" id="1.10.8.420">
    <property type="entry name" value="RecR Domain 1"/>
    <property type="match status" value="1"/>
</dbReference>
<dbReference type="Proteomes" id="UP001156627">
    <property type="component" value="Unassembled WGS sequence"/>
</dbReference>
<dbReference type="InterPro" id="IPR000093">
    <property type="entry name" value="DNA_Rcmb_RecR"/>
</dbReference>
<dbReference type="CDD" id="cd01025">
    <property type="entry name" value="TOPRIM_recR"/>
    <property type="match status" value="1"/>
</dbReference>
<keyword evidence="1 7" id="KW-0479">Metal-binding</keyword>
<dbReference type="Pfam" id="PF21176">
    <property type="entry name" value="RecR_HhH"/>
    <property type="match status" value="1"/>
</dbReference>
<dbReference type="Pfam" id="PF13662">
    <property type="entry name" value="Toprim_4"/>
    <property type="match status" value="1"/>
</dbReference>
<feature type="zinc finger region" description="C4-type" evidence="7">
    <location>
        <begin position="64"/>
        <end position="79"/>
    </location>
</feature>
<keyword evidence="4 7" id="KW-0862">Zinc</keyword>
<dbReference type="NCBIfam" id="TIGR00615">
    <property type="entry name" value="recR"/>
    <property type="match status" value="1"/>
</dbReference>
<dbReference type="SUPFAM" id="SSF111304">
    <property type="entry name" value="Recombination protein RecR"/>
    <property type="match status" value="1"/>
</dbReference>
<sequence length="206" mass="22287">MEEGVKRMSSSPLLSELIEALRCLPGVGGKSAQRMAFHLLERERERGLKLAHVLREAMQKIGHCTRCRNFSETPVCAICASSSRDRQVLCVVESPTDLAAIEQATGFRGQYFVLMGRLSPLDGLGPEELGLGLLSERLAEGEVEELILATNPTVEGEATAHYLAQLAHAAGIRPTRLAHGVPLGGELEYVDRGTLAHAFGSRQSVD</sequence>
<evidence type="ECO:0000256" key="2">
    <source>
        <dbReference type="ARBA" id="ARBA00022763"/>
    </source>
</evidence>
<dbReference type="PANTHER" id="PTHR30446:SF0">
    <property type="entry name" value="RECOMBINATION PROTEIN RECR"/>
    <property type="match status" value="1"/>
</dbReference>
<dbReference type="InterPro" id="IPR006171">
    <property type="entry name" value="TOPRIM_dom"/>
</dbReference>
<gene>
    <name evidence="7 9" type="primary">recR</name>
    <name evidence="9" type="ORF">GCM10007898_05540</name>
</gene>
<evidence type="ECO:0000313" key="9">
    <source>
        <dbReference type="EMBL" id="GLQ86988.1"/>
    </source>
</evidence>
<dbReference type="InterPro" id="IPR023627">
    <property type="entry name" value="Rcmb_RecR"/>
</dbReference>
<keyword evidence="2 7" id="KW-0227">DNA damage</keyword>
<evidence type="ECO:0000256" key="3">
    <source>
        <dbReference type="ARBA" id="ARBA00022771"/>
    </source>
</evidence>
<keyword evidence="3 7" id="KW-0863">Zinc-finger</keyword>
<protein>
    <recommendedName>
        <fullName evidence="7">Recombination protein RecR</fullName>
    </recommendedName>
</protein>
<dbReference type="PANTHER" id="PTHR30446">
    <property type="entry name" value="RECOMBINATION PROTEIN RECR"/>
    <property type="match status" value="1"/>
</dbReference>
<evidence type="ECO:0000259" key="8">
    <source>
        <dbReference type="PROSITE" id="PS50880"/>
    </source>
</evidence>
<dbReference type="HAMAP" id="MF_00017">
    <property type="entry name" value="RecR"/>
    <property type="match status" value="1"/>
</dbReference>
<dbReference type="InterPro" id="IPR015967">
    <property type="entry name" value="Rcmb_RecR_Znf"/>
</dbReference>
<keyword evidence="5 7" id="KW-0233">DNA recombination</keyword>
<dbReference type="Gene3D" id="6.10.250.240">
    <property type="match status" value="1"/>
</dbReference>
<comment type="caution">
    <text evidence="9">The sequence shown here is derived from an EMBL/GenBank/DDBJ whole genome shotgun (WGS) entry which is preliminary data.</text>
</comment>
<dbReference type="PROSITE" id="PS50880">
    <property type="entry name" value="TOPRIM"/>
    <property type="match status" value="1"/>
</dbReference>
<dbReference type="InterPro" id="IPR034137">
    <property type="entry name" value="TOPRIM_RecR"/>
</dbReference>
<dbReference type="EMBL" id="BSOA01000003">
    <property type="protein sequence ID" value="GLQ86988.1"/>
    <property type="molecule type" value="Genomic_DNA"/>
</dbReference>
<organism evidence="9 10">
    <name type="scientific">Dyella flagellata</name>
    <dbReference type="NCBI Taxonomy" id="1867833"/>
    <lineage>
        <taxon>Bacteria</taxon>
        <taxon>Pseudomonadati</taxon>
        <taxon>Pseudomonadota</taxon>
        <taxon>Gammaproteobacteria</taxon>
        <taxon>Lysobacterales</taxon>
        <taxon>Rhodanobacteraceae</taxon>
        <taxon>Dyella</taxon>
    </lineage>
</organism>
<keyword evidence="6 7" id="KW-0234">DNA repair</keyword>
<feature type="domain" description="Toprim" evidence="8">
    <location>
        <begin position="87"/>
        <end position="182"/>
    </location>
</feature>
<evidence type="ECO:0000256" key="7">
    <source>
        <dbReference type="HAMAP-Rule" id="MF_00017"/>
    </source>
</evidence>
<evidence type="ECO:0000313" key="10">
    <source>
        <dbReference type="Proteomes" id="UP001156627"/>
    </source>
</evidence>
<dbReference type="Pfam" id="PF02132">
    <property type="entry name" value="RecR_ZnF"/>
    <property type="match status" value="1"/>
</dbReference>
<dbReference type="SMART" id="SM00493">
    <property type="entry name" value="TOPRIM"/>
    <property type="match status" value="1"/>
</dbReference>
<dbReference type="Pfam" id="PF21175">
    <property type="entry name" value="RecR_C"/>
    <property type="match status" value="1"/>
</dbReference>
<proteinExistence type="inferred from homology"/>
<evidence type="ECO:0000256" key="4">
    <source>
        <dbReference type="ARBA" id="ARBA00022833"/>
    </source>
</evidence>
<keyword evidence="10" id="KW-1185">Reference proteome</keyword>
<reference evidence="10" key="1">
    <citation type="journal article" date="2019" name="Int. J. Syst. Evol. Microbiol.">
        <title>The Global Catalogue of Microorganisms (GCM) 10K type strain sequencing project: providing services to taxonomists for standard genome sequencing and annotation.</title>
        <authorList>
            <consortium name="The Broad Institute Genomics Platform"/>
            <consortium name="The Broad Institute Genome Sequencing Center for Infectious Disease"/>
            <person name="Wu L."/>
            <person name="Ma J."/>
        </authorList>
    </citation>
    <scope>NUCLEOTIDE SEQUENCE [LARGE SCALE GENOMIC DNA]</scope>
    <source>
        <strain evidence="10">NBRC 111981</strain>
    </source>
</reference>
<evidence type="ECO:0000256" key="6">
    <source>
        <dbReference type="ARBA" id="ARBA00023204"/>
    </source>
</evidence>
<dbReference type="PROSITE" id="PS01300">
    <property type="entry name" value="RECR"/>
    <property type="match status" value="1"/>
</dbReference>
<accession>A0ABQ5X600</accession>
<name>A0ABQ5X600_9GAMM</name>
<comment type="similarity">
    <text evidence="7">Belongs to the RecR family.</text>
</comment>
<evidence type="ECO:0000256" key="1">
    <source>
        <dbReference type="ARBA" id="ARBA00022723"/>
    </source>
</evidence>